<dbReference type="AlphaFoldDB" id="A0A4Q9KUD5"/>
<feature type="compositionally biased region" description="Basic and acidic residues" evidence="7">
    <location>
        <begin position="31"/>
        <end position="41"/>
    </location>
</feature>
<evidence type="ECO:0000256" key="8">
    <source>
        <dbReference type="SAM" id="Phobius"/>
    </source>
</evidence>
<evidence type="ECO:0000313" key="11">
    <source>
        <dbReference type="Proteomes" id="UP000293045"/>
    </source>
</evidence>
<dbReference type="GO" id="GO:0005783">
    <property type="term" value="C:endoplasmic reticulum"/>
    <property type="evidence" value="ECO:0007669"/>
    <property type="project" value="TreeGrafter"/>
</dbReference>
<evidence type="ECO:0000256" key="4">
    <source>
        <dbReference type="ARBA" id="ARBA00022989"/>
    </source>
</evidence>
<protein>
    <submittedName>
        <fullName evidence="10">Putative Man1/Src1p histone-binding protein</fullName>
    </submittedName>
</protein>
<evidence type="ECO:0000259" key="9">
    <source>
        <dbReference type="Pfam" id="PF09402"/>
    </source>
</evidence>
<feature type="domain" description="Man1/Src1-like C-terminal" evidence="9">
    <location>
        <begin position="161"/>
        <end position="479"/>
    </location>
</feature>
<dbReference type="GO" id="GO:0071763">
    <property type="term" value="P:nuclear membrane organization"/>
    <property type="evidence" value="ECO:0007669"/>
    <property type="project" value="TreeGrafter"/>
</dbReference>
<dbReference type="GO" id="GO:0005637">
    <property type="term" value="C:nuclear inner membrane"/>
    <property type="evidence" value="ECO:0007669"/>
    <property type="project" value="UniProtKB-SubCell"/>
</dbReference>
<evidence type="ECO:0000256" key="1">
    <source>
        <dbReference type="ARBA" id="ARBA00004540"/>
    </source>
</evidence>
<evidence type="ECO:0000256" key="3">
    <source>
        <dbReference type="ARBA" id="ARBA00022692"/>
    </source>
</evidence>
<feature type="compositionally biased region" description="Basic and acidic residues" evidence="7">
    <location>
        <begin position="52"/>
        <end position="66"/>
    </location>
</feature>
<dbReference type="InterPro" id="IPR041885">
    <property type="entry name" value="MAN1_winged_helix_dom"/>
</dbReference>
<dbReference type="PANTHER" id="PTHR47808">
    <property type="entry name" value="INNER NUCLEAR MEMBRANE PROTEIN HEH2-RELATED"/>
    <property type="match status" value="1"/>
</dbReference>
<feature type="transmembrane region" description="Helical" evidence="8">
    <location>
        <begin position="363"/>
        <end position="385"/>
    </location>
</feature>
<sequence length="518" mass="60447">YKGVSDRYVDNPLTSNKSRRSIDRGVSNSIDDYKGVSDRYVDNPLTSNKSRRSIDRGVNDKERDYKGVSNSIDNNTPLHTRRSTTPSNTINNPYVTTPLRTNKSLHSISQHSHPIFFRNPQVRKSKRNIFLFFLFLIFLTCYLYVKHFCKYCTDFEEKNFIKNFCVPKPKNLILFENEFVCKKGYIYKKKYFCRNLCVKDLSVVNKIRKSVDFIVGELQICNWKYIHGIVDSNKVSIEEIKNMCDMIFGVFEGENTKSSTRDNIKDNTKSSTRDNIKDTKNTKDTNNTIKDTSTKNTNNTIKDTKNTKDTNNTIKDTNNTINGNIPFNDILVELEGRKGVLRENNNFYTFDVKVPIGLFIKFYILKIFKILIIPIFTIFLIYLIFKYEIKKRKKNKKNKEMADLLVKDILEALSLQVLHNSKDKSVISCVALTQLKDYFGIEDDVWVEVVGKIRRNSNVRENMSVVKGEEMRVWEWIGPIIGVHGKRMRVNKLEVRGYVGKGYIERGYIERGYIERVF</sequence>
<evidence type="ECO:0000313" key="10">
    <source>
        <dbReference type="EMBL" id="TBT97870.1"/>
    </source>
</evidence>
<dbReference type="EMBL" id="PIXR01002710">
    <property type="protein sequence ID" value="TBT97870.1"/>
    <property type="molecule type" value="Genomic_DNA"/>
</dbReference>
<comment type="caution">
    <text evidence="10">The sequence shown here is derived from an EMBL/GenBank/DDBJ whole genome shotgun (WGS) entry which is preliminary data.</text>
</comment>
<reference evidence="10 11" key="1">
    <citation type="submission" date="2017-12" db="EMBL/GenBank/DDBJ databases">
        <authorList>
            <person name="Pombert J.-F."/>
            <person name="Haag K.L."/>
            <person name="Ebert D."/>
        </authorList>
    </citation>
    <scope>NUCLEOTIDE SEQUENCE [LARGE SCALE GENOMIC DNA]</scope>
    <source>
        <strain evidence="10">IL-BN-2</strain>
    </source>
</reference>
<dbReference type="GO" id="GO:0003682">
    <property type="term" value="F:chromatin binding"/>
    <property type="evidence" value="ECO:0007669"/>
    <property type="project" value="InterPro"/>
</dbReference>
<dbReference type="InterPro" id="IPR018996">
    <property type="entry name" value="Man1/Src1-like_C"/>
</dbReference>
<dbReference type="Gene3D" id="1.10.10.1180">
    <property type="entry name" value="MAN1, winged-helix domain"/>
    <property type="match status" value="1"/>
</dbReference>
<name>A0A4Q9KUD5_9MICR</name>
<evidence type="ECO:0000256" key="7">
    <source>
        <dbReference type="SAM" id="MobiDB-lite"/>
    </source>
</evidence>
<dbReference type="InterPro" id="IPR044780">
    <property type="entry name" value="Heh2/Src1"/>
</dbReference>
<feature type="region of interest" description="Disordered" evidence="7">
    <location>
        <begin position="257"/>
        <end position="308"/>
    </location>
</feature>
<evidence type="ECO:0000256" key="2">
    <source>
        <dbReference type="ARBA" id="ARBA00022553"/>
    </source>
</evidence>
<organism evidence="10 11">
    <name type="scientific">Hamiltosporidium magnivora</name>
    <dbReference type="NCBI Taxonomy" id="148818"/>
    <lineage>
        <taxon>Eukaryota</taxon>
        <taxon>Fungi</taxon>
        <taxon>Fungi incertae sedis</taxon>
        <taxon>Microsporidia</taxon>
        <taxon>Dubosqiidae</taxon>
        <taxon>Hamiltosporidium</taxon>
    </lineage>
</organism>
<dbReference type="Proteomes" id="UP000293045">
    <property type="component" value="Unassembled WGS sequence"/>
</dbReference>
<keyword evidence="6" id="KW-0539">Nucleus</keyword>
<dbReference type="VEuPathDB" id="MicrosporidiaDB:CWI39_2710p0010"/>
<keyword evidence="2" id="KW-0597">Phosphoprotein</keyword>
<keyword evidence="5 8" id="KW-0472">Membrane</keyword>
<dbReference type="Pfam" id="PF09402">
    <property type="entry name" value="MSC"/>
    <property type="match status" value="1"/>
</dbReference>
<evidence type="ECO:0000256" key="5">
    <source>
        <dbReference type="ARBA" id="ARBA00023136"/>
    </source>
</evidence>
<proteinExistence type="predicted"/>
<keyword evidence="3 8" id="KW-0812">Transmembrane</keyword>
<feature type="compositionally biased region" description="Basic and acidic residues" evidence="7">
    <location>
        <begin position="259"/>
        <end position="283"/>
    </location>
</feature>
<feature type="non-terminal residue" evidence="10">
    <location>
        <position position="1"/>
    </location>
</feature>
<dbReference type="PANTHER" id="PTHR47808:SF2">
    <property type="entry name" value="LEM DOMAIN-CONTAINING PROTEIN 2"/>
    <property type="match status" value="1"/>
</dbReference>
<comment type="subcellular location">
    <subcellularLocation>
        <location evidence="1">Nucleus inner membrane</location>
    </subcellularLocation>
</comment>
<accession>A0A4Q9KUD5</accession>
<keyword evidence="4 8" id="KW-1133">Transmembrane helix</keyword>
<dbReference type="VEuPathDB" id="MicrosporidiaDB:CWI36_2629p0010"/>
<feature type="compositionally biased region" description="Low complexity" evidence="7">
    <location>
        <begin position="284"/>
        <end position="301"/>
    </location>
</feature>
<feature type="compositionally biased region" description="Polar residues" evidence="7">
    <location>
        <begin position="68"/>
        <end position="94"/>
    </location>
</feature>
<gene>
    <name evidence="10" type="ORF">CWI39_2710p0010</name>
</gene>
<dbReference type="GO" id="GO:0034399">
    <property type="term" value="C:nuclear periphery"/>
    <property type="evidence" value="ECO:0007669"/>
    <property type="project" value="TreeGrafter"/>
</dbReference>
<evidence type="ECO:0000256" key="6">
    <source>
        <dbReference type="ARBA" id="ARBA00023242"/>
    </source>
</evidence>
<feature type="region of interest" description="Disordered" evidence="7">
    <location>
        <begin position="1"/>
        <end position="94"/>
    </location>
</feature>
<feature type="transmembrane region" description="Helical" evidence="8">
    <location>
        <begin position="128"/>
        <end position="145"/>
    </location>
</feature>